<dbReference type="AlphaFoldDB" id="A0A6H0XQH6"/>
<feature type="region of interest" description="Disordered" evidence="1">
    <location>
        <begin position="46"/>
        <end position="68"/>
    </location>
</feature>
<name>A0A6H0XQH6_9PEZI</name>
<reference evidence="2 3" key="1">
    <citation type="journal article" date="2016" name="Sci. Rep.">
        <title>Peltaster fructicola genome reveals evolution from an invasive phytopathogen to an ectophytic parasite.</title>
        <authorList>
            <person name="Xu C."/>
            <person name="Chen H."/>
            <person name="Gleason M.L."/>
            <person name="Xu J.R."/>
            <person name="Liu H."/>
            <person name="Zhang R."/>
            <person name="Sun G."/>
        </authorList>
    </citation>
    <scope>NUCLEOTIDE SEQUENCE [LARGE SCALE GENOMIC DNA]</scope>
    <source>
        <strain evidence="2 3">LNHT1506</strain>
    </source>
</reference>
<sequence>MLHSTAEIGTCLTVTRTRKVTDRDHAGLANGTAAPEEHLPKYWGKAQLDNPANTKKQGGGKGNWGREGESELEDYSFTMLKARRRTNSFSTAAGHNALKTKFESMDPEAIDYDEHVHGPGMIDEVTEHELEKMSSSSSAGTMASVEGRKSLLPVKSKDSNKRAASGMTKHCTLKQMKLM</sequence>
<accession>A0A6H0XQH6</accession>
<evidence type="ECO:0000313" key="3">
    <source>
        <dbReference type="Proteomes" id="UP000503462"/>
    </source>
</evidence>
<protein>
    <recommendedName>
        <fullName evidence="4">Hyaluronan/mRNA-binding protein domain-containing protein</fullName>
    </recommendedName>
</protein>
<evidence type="ECO:0000313" key="2">
    <source>
        <dbReference type="EMBL" id="QIW96868.1"/>
    </source>
</evidence>
<evidence type="ECO:0008006" key="4">
    <source>
        <dbReference type="Google" id="ProtNLM"/>
    </source>
</evidence>
<organism evidence="2 3">
    <name type="scientific">Peltaster fructicola</name>
    <dbReference type="NCBI Taxonomy" id="286661"/>
    <lineage>
        <taxon>Eukaryota</taxon>
        <taxon>Fungi</taxon>
        <taxon>Dikarya</taxon>
        <taxon>Ascomycota</taxon>
        <taxon>Pezizomycotina</taxon>
        <taxon>Dothideomycetes</taxon>
        <taxon>Dothideomycetes incertae sedis</taxon>
        <taxon>Peltaster</taxon>
    </lineage>
</organism>
<gene>
    <name evidence="2" type="ORF">AMS68_002386</name>
</gene>
<dbReference type="EMBL" id="CP051140">
    <property type="protein sequence ID" value="QIW96868.1"/>
    <property type="molecule type" value="Genomic_DNA"/>
</dbReference>
<evidence type="ECO:0000256" key="1">
    <source>
        <dbReference type="SAM" id="MobiDB-lite"/>
    </source>
</evidence>
<dbReference type="OrthoDB" id="2122308at2759"/>
<dbReference type="Proteomes" id="UP000503462">
    <property type="component" value="Chromosome 2"/>
</dbReference>
<feature type="region of interest" description="Disordered" evidence="1">
    <location>
        <begin position="133"/>
        <end position="179"/>
    </location>
</feature>
<keyword evidence="3" id="KW-1185">Reference proteome</keyword>
<proteinExistence type="predicted"/>